<reference evidence="1" key="1">
    <citation type="submission" date="2014-09" db="EMBL/GenBank/DDBJ databases">
        <authorList>
            <person name="Magalhaes I.L.F."/>
            <person name="Oliveira U."/>
            <person name="Santos F.R."/>
            <person name="Vidigal T.H.D.A."/>
            <person name="Brescovit A.D."/>
            <person name="Santos A.J."/>
        </authorList>
    </citation>
    <scope>NUCLEOTIDE SEQUENCE</scope>
    <source>
        <tissue evidence="1">Shoot tissue taken approximately 20 cm above the soil surface</tissue>
    </source>
</reference>
<accession>A0A0A9CCT8</accession>
<reference evidence="1" key="2">
    <citation type="journal article" date="2015" name="Data Brief">
        <title>Shoot transcriptome of the giant reed, Arundo donax.</title>
        <authorList>
            <person name="Barrero R.A."/>
            <person name="Guerrero F.D."/>
            <person name="Moolhuijzen P."/>
            <person name="Goolsby J.A."/>
            <person name="Tidwell J."/>
            <person name="Bellgard S.E."/>
            <person name="Bellgard M.I."/>
        </authorList>
    </citation>
    <scope>NUCLEOTIDE SEQUENCE</scope>
    <source>
        <tissue evidence="1">Shoot tissue taken approximately 20 cm above the soil surface</tissue>
    </source>
</reference>
<evidence type="ECO:0000313" key="1">
    <source>
        <dbReference type="EMBL" id="JAD69327.1"/>
    </source>
</evidence>
<protein>
    <submittedName>
        <fullName evidence="1">Uncharacterized protein</fullName>
    </submittedName>
</protein>
<proteinExistence type="predicted"/>
<dbReference type="AlphaFoldDB" id="A0A0A9CCT8"/>
<sequence>MCHCNLHLIIPLSNYSFLQSSHLLIKWS</sequence>
<dbReference type="EMBL" id="GBRH01228568">
    <property type="protein sequence ID" value="JAD69327.1"/>
    <property type="molecule type" value="Transcribed_RNA"/>
</dbReference>
<organism evidence="1">
    <name type="scientific">Arundo donax</name>
    <name type="common">Giant reed</name>
    <name type="synonym">Donax arundinaceus</name>
    <dbReference type="NCBI Taxonomy" id="35708"/>
    <lineage>
        <taxon>Eukaryota</taxon>
        <taxon>Viridiplantae</taxon>
        <taxon>Streptophyta</taxon>
        <taxon>Embryophyta</taxon>
        <taxon>Tracheophyta</taxon>
        <taxon>Spermatophyta</taxon>
        <taxon>Magnoliopsida</taxon>
        <taxon>Liliopsida</taxon>
        <taxon>Poales</taxon>
        <taxon>Poaceae</taxon>
        <taxon>PACMAD clade</taxon>
        <taxon>Arundinoideae</taxon>
        <taxon>Arundineae</taxon>
        <taxon>Arundo</taxon>
    </lineage>
</organism>
<name>A0A0A9CCT8_ARUDO</name>